<dbReference type="SUPFAM" id="SSF55008">
    <property type="entry name" value="HMA, heavy metal-associated domain"/>
    <property type="match status" value="1"/>
</dbReference>
<gene>
    <name evidence="2" type="ORF">LPTSP3_g38090</name>
</gene>
<evidence type="ECO:0000259" key="1">
    <source>
        <dbReference type="Pfam" id="PF00403"/>
    </source>
</evidence>
<dbReference type="Gene3D" id="3.30.70.100">
    <property type="match status" value="1"/>
</dbReference>
<proteinExistence type="predicted"/>
<protein>
    <recommendedName>
        <fullName evidence="1">HMA domain-containing protein</fullName>
    </recommendedName>
</protein>
<reference evidence="2 3" key="1">
    <citation type="submission" date="2021-08" db="EMBL/GenBank/DDBJ databases">
        <title>Complete genome sequence of Leptospira kobayashii strain E30.</title>
        <authorList>
            <person name="Nakao R."/>
            <person name="Nakamura S."/>
            <person name="Masuzawa T."/>
            <person name="Koizumi N."/>
        </authorList>
    </citation>
    <scope>NUCLEOTIDE SEQUENCE [LARGE SCALE GENOMIC DNA]</scope>
    <source>
        <strain evidence="2 3">E30</strain>
    </source>
</reference>
<evidence type="ECO:0000313" key="3">
    <source>
        <dbReference type="Proteomes" id="UP000245263"/>
    </source>
</evidence>
<accession>A0ABM7UNY3</accession>
<keyword evidence="3" id="KW-1185">Reference proteome</keyword>
<organism evidence="2 3">
    <name type="scientific">Leptospira kobayashii</name>
    <dbReference type="NCBI Taxonomy" id="1917830"/>
    <lineage>
        <taxon>Bacteria</taxon>
        <taxon>Pseudomonadati</taxon>
        <taxon>Spirochaetota</taxon>
        <taxon>Spirochaetia</taxon>
        <taxon>Leptospirales</taxon>
        <taxon>Leptospiraceae</taxon>
        <taxon>Leptospira</taxon>
    </lineage>
</organism>
<dbReference type="Pfam" id="PF00403">
    <property type="entry name" value="HMA"/>
    <property type="match status" value="1"/>
</dbReference>
<feature type="domain" description="HMA" evidence="1">
    <location>
        <begin position="5"/>
        <end position="63"/>
    </location>
</feature>
<dbReference type="Proteomes" id="UP000245263">
    <property type="component" value="Chromosome 2"/>
</dbReference>
<dbReference type="InterPro" id="IPR036163">
    <property type="entry name" value="HMA_dom_sf"/>
</dbReference>
<dbReference type="CDD" id="cd00371">
    <property type="entry name" value="HMA"/>
    <property type="match status" value="1"/>
</dbReference>
<dbReference type="RefSeq" id="WP_109022314.1">
    <property type="nucleotide sequence ID" value="NZ_AP025029.1"/>
</dbReference>
<sequence length="68" mass="7702">MKELYKIEGMTCNHCLMTVKKTFEGKGILASPNLEDRTVEVNSSLSEADWKQIHDLLAEEGYELGEKV</sequence>
<dbReference type="EMBL" id="AP025029">
    <property type="protein sequence ID" value="BDA80879.1"/>
    <property type="molecule type" value="Genomic_DNA"/>
</dbReference>
<dbReference type="InterPro" id="IPR006121">
    <property type="entry name" value="HMA_dom"/>
</dbReference>
<name>A0ABM7UNY3_9LEPT</name>
<evidence type="ECO:0000313" key="2">
    <source>
        <dbReference type="EMBL" id="BDA80879.1"/>
    </source>
</evidence>